<evidence type="ECO:0000313" key="2">
    <source>
        <dbReference type="Proteomes" id="UP001165561"/>
    </source>
</evidence>
<gene>
    <name evidence="1" type="ORF">PU560_10490</name>
</gene>
<sequence>MSTTTFDRTPLQALPTPAQERLSAMVADIQRSPEAVQRLFPAAAREVGRGPLDPEDPTGVVGPTLDDVVRGALLEALAEARADQPAELLAEVEALYRYGDADEKRAVLRALPHLPLGDGAVHLLGDALRANDVRMIGAAMGSYATAHLDEDSWRQGVLKCLFVGVPLQAVHGLPQRADGTLADLVAAYAQERIAAGRPVPEDARRVLGDHPDVVAERGLTDELAR</sequence>
<organism evidence="1 2">
    <name type="scientific">Georgenia halotolerans</name>
    <dbReference type="NCBI Taxonomy" id="3028317"/>
    <lineage>
        <taxon>Bacteria</taxon>
        <taxon>Bacillati</taxon>
        <taxon>Actinomycetota</taxon>
        <taxon>Actinomycetes</taxon>
        <taxon>Micrococcales</taxon>
        <taxon>Bogoriellaceae</taxon>
        <taxon>Georgenia</taxon>
    </lineage>
</organism>
<dbReference type="EMBL" id="JARACI010000999">
    <property type="protein sequence ID" value="MDD9206891.1"/>
    <property type="molecule type" value="Genomic_DNA"/>
</dbReference>
<proteinExistence type="predicted"/>
<dbReference type="Proteomes" id="UP001165561">
    <property type="component" value="Unassembled WGS sequence"/>
</dbReference>
<protein>
    <submittedName>
        <fullName evidence="1">EboA domain-containing protein</fullName>
    </submittedName>
</protein>
<accession>A0ABT5U180</accession>
<name>A0ABT5U180_9MICO</name>
<comment type="caution">
    <text evidence="1">The sequence shown here is derived from an EMBL/GenBank/DDBJ whole genome shotgun (WGS) entry which is preliminary data.</text>
</comment>
<evidence type="ECO:0000313" key="1">
    <source>
        <dbReference type="EMBL" id="MDD9206891.1"/>
    </source>
</evidence>
<dbReference type="InterPro" id="IPR047715">
    <property type="entry name" value="EboA_dom"/>
</dbReference>
<reference evidence="1" key="1">
    <citation type="submission" date="2023-02" db="EMBL/GenBank/DDBJ databases">
        <title>Georgenia sp.10Sc9-8, isolated from a soil sample collected from the Taklamakan desert.</title>
        <authorList>
            <person name="Liu S."/>
        </authorList>
    </citation>
    <scope>NUCLEOTIDE SEQUENCE</scope>
    <source>
        <strain evidence="1">10Sc9-8</strain>
    </source>
</reference>
<dbReference type="NCBIfam" id="NF035938">
    <property type="entry name" value="EboA_domain"/>
    <property type="match status" value="1"/>
</dbReference>
<keyword evidence="2" id="KW-1185">Reference proteome</keyword>